<dbReference type="GO" id="GO:0060090">
    <property type="term" value="F:molecular adaptor activity"/>
    <property type="evidence" value="ECO:0007669"/>
    <property type="project" value="InterPro"/>
</dbReference>
<dbReference type="AlphaFoldDB" id="A0A0F3KJ53"/>
<evidence type="ECO:0000313" key="1">
    <source>
        <dbReference type="EMBL" id="BBF86208.1"/>
    </source>
</evidence>
<proteinExistence type="predicted"/>
<accession>A0A0F3KJ53</accession>
<dbReference type="Gene3D" id="3.30.450.30">
    <property type="entry name" value="Dynein light chain 2a, cytoplasmic"/>
    <property type="match status" value="1"/>
</dbReference>
<dbReference type="RefSeq" id="WP_045846088.1">
    <property type="nucleotide sequence ID" value="NZ_AP018823.1"/>
</dbReference>
<dbReference type="KEGG" id="amah:DLM_2602"/>
<dbReference type="EMBL" id="AP018823">
    <property type="protein sequence ID" value="BBF86208.1"/>
    <property type="molecule type" value="Genomic_DNA"/>
</dbReference>
<dbReference type="GO" id="GO:0005085">
    <property type="term" value="F:guanyl-nucleotide exchange factor activity"/>
    <property type="evidence" value="ECO:0007669"/>
    <property type="project" value="InterPro"/>
</dbReference>
<dbReference type="SMART" id="SM00960">
    <property type="entry name" value="Robl_LC7"/>
    <property type="match status" value="1"/>
</dbReference>
<protein>
    <submittedName>
        <fullName evidence="1">Uncharacterized protein</fullName>
    </submittedName>
</protein>
<reference evidence="2" key="3">
    <citation type="journal article" date="2017" name="Plant Physiol. Biochem.">
        <title>Differential oxidative and antioxidative response of duckweed Lemna minor toward plant growth promoting/inhibiting bacteria.</title>
        <authorList>
            <person name="Ishizawa H."/>
            <person name="Kuroda M."/>
            <person name="Morikawa M."/>
            <person name="Ike M."/>
        </authorList>
    </citation>
    <scope>NUCLEOTIDE SEQUENCE [LARGE SCALE GENOMIC DNA]</scope>
    <source>
        <strain evidence="2">H3</strain>
    </source>
</reference>
<dbReference type="Proteomes" id="UP000198290">
    <property type="component" value="Chromosome"/>
</dbReference>
<organism evidence="1 2">
    <name type="scientific">Aquitalea magnusonii</name>
    <dbReference type="NCBI Taxonomy" id="332411"/>
    <lineage>
        <taxon>Bacteria</taxon>
        <taxon>Pseudomonadati</taxon>
        <taxon>Pseudomonadota</taxon>
        <taxon>Betaproteobacteria</taxon>
        <taxon>Neisseriales</taxon>
        <taxon>Chromobacteriaceae</taxon>
        <taxon>Aquitalea</taxon>
    </lineage>
</organism>
<dbReference type="Pfam" id="PF03259">
    <property type="entry name" value="Robl_LC7"/>
    <property type="match status" value="1"/>
</dbReference>
<name>A0A0F3KJ53_9NEIS</name>
<dbReference type="SUPFAM" id="SSF103196">
    <property type="entry name" value="Roadblock/LC7 domain"/>
    <property type="match status" value="1"/>
</dbReference>
<dbReference type="InterPro" id="IPR037587">
    <property type="entry name" value="LAMTOR2-like"/>
</dbReference>
<dbReference type="STRING" id="332411.VI06_07120"/>
<sequence length="120" mass="12809">MREQMLKSILSDLNGASADIEASAIISSDGLTMAALLPQDVDEDRVGAMAAAMLSLGERTAKELARGELEQVMVKGDNGYILMSYAGKDAVLTVIARREAKLGLIFLDAKRAARNIAEIL</sequence>
<reference evidence="2" key="1">
    <citation type="journal article" date="2017" name="Biotechnol. Biofuels">
        <title>Evaluation of environmental bacterial communities as a factor affecting the growth of duckweed Lemna minor.</title>
        <authorList>
            <person name="Ishizawa H."/>
            <person name="Kuroda M."/>
            <person name="Morikawa M."/>
            <person name="Ike M."/>
        </authorList>
    </citation>
    <scope>NUCLEOTIDE SEQUENCE [LARGE SCALE GENOMIC DNA]</scope>
    <source>
        <strain evidence="2">H3</strain>
    </source>
</reference>
<gene>
    <name evidence="1" type="ORF">DLM_2602</name>
</gene>
<dbReference type="PANTHER" id="PTHR13323">
    <property type="entry name" value="LATE ENDOSOMAL/LYSOSOMAL MP1 INTERACTING PROTEIN"/>
    <property type="match status" value="1"/>
</dbReference>
<dbReference type="OrthoDB" id="513103at2"/>
<keyword evidence="2" id="KW-1185">Reference proteome</keyword>
<dbReference type="InterPro" id="IPR004942">
    <property type="entry name" value="Roadblock/LAMTOR2_dom"/>
</dbReference>
<evidence type="ECO:0000313" key="2">
    <source>
        <dbReference type="Proteomes" id="UP000198290"/>
    </source>
</evidence>
<reference evidence="1 2" key="2">
    <citation type="journal article" date="2017" name="Genome Announc.">
        <title>Draft genome sequence of Aquitalea magnusonii strain H3, a plant growth-promoting bacterium of duckweed Lemna minor.</title>
        <authorList>
            <person name="Ishizawa H."/>
            <person name="Kuroda M."/>
            <person name="Ike M."/>
        </authorList>
    </citation>
    <scope>NUCLEOTIDE SEQUENCE [LARGE SCALE GENOMIC DNA]</scope>
    <source>
        <strain evidence="1 2">H3</strain>
    </source>
</reference>
<dbReference type="GO" id="GO:0032008">
    <property type="term" value="P:positive regulation of TOR signaling"/>
    <property type="evidence" value="ECO:0007669"/>
    <property type="project" value="InterPro"/>
</dbReference>